<dbReference type="RefSeq" id="WP_066322409.1">
    <property type="nucleotide sequence ID" value="NZ_CP015438.1"/>
</dbReference>
<feature type="domain" description="HTH IS21-type" evidence="5">
    <location>
        <begin position="5"/>
        <end position="67"/>
    </location>
</feature>
<dbReference type="PROSITE" id="PS50531">
    <property type="entry name" value="HTH_IS21"/>
    <property type="match status" value="1"/>
</dbReference>
<proteinExistence type="inferred from homology"/>
<dbReference type="InterPro" id="IPR017894">
    <property type="entry name" value="HTH_IS21_transposase_type"/>
</dbReference>
<evidence type="ECO:0000313" key="8">
    <source>
        <dbReference type="Proteomes" id="UP000076865"/>
    </source>
</evidence>
<protein>
    <submittedName>
        <fullName evidence="7">Integrase core domain protein</fullName>
    </submittedName>
</protein>
<keyword evidence="4" id="KW-0233">DNA recombination</keyword>
<evidence type="ECO:0000259" key="6">
    <source>
        <dbReference type="PROSITE" id="PS50994"/>
    </source>
</evidence>
<keyword evidence="3" id="KW-0238">DNA-binding</keyword>
<evidence type="ECO:0000259" key="5">
    <source>
        <dbReference type="PROSITE" id="PS50531"/>
    </source>
</evidence>
<organism evidence="7 8">
    <name type="scientific">Anoxybacteroides amylolyticum</name>
    <dbReference type="NCBI Taxonomy" id="294699"/>
    <lineage>
        <taxon>Bacteria</taxon>
        <taxon>Bacillati</taxon>
        <taxon>Bacillota</taxon>
        <taxon>Bacilli</taxon>
        <taxon>Bacillales</taxon>
        <taxon>Anoxybacillaceae</taxon>
        <taxon>Anoxybacteroides</taxon>
    </lineage>
</organism>
<keyword evidence="2" id="KW-0815">Transposition</keyword>
<evidence type="ECO:0000256" key="2">
    <source>
        <dbReference type="ARBA" id="ARBA00022578"/>
    </source>
</evidence>
<accession>A0A167TGX0</accession>
<reference evidence="7 8" key="1">
    <citation type="journal article" date="2006" name="Syst. Appl. Microbiol.">
        <title>Anoxybacillus amylolyticus sp. nov., a thermophilic amylase producing bacterium isolated from Mount Rittmann (Antarctica).</title>
        <authorList>
            <person name="Poli A."/>
            <person name="Esposito E."/>
            <person name="Lama L."/>
            <person name="Orlando P."/>
            <person name="Nicolaus G."/>
            <person name="de Appolonia F."/>
            <person name="Gambacorta A."/>
            <person name="Nicolaus B."/>
        </authorList>
    </citation>
    <scope>NUCLEOTIDE SEQUENCE [LARGE SCALE GENOMIC DNA]</scope>
    <source>
        <strain evidence="7 8">DSM 15939</strain>
    </source>
</reference>
<feature type="domain" description="Integrase catalytic" evidence="6">
    <location>
        <begin position="112"/>
        <end position="286"/>
    </location>
</feature>
<gene>
    <name evidence="7" type="ORF">GFC30_258</name>
</gene>
<dbReference type="InterPro" id="IPR001584">
    <property type="entry name" value="Integrase_cat-core"/>
</dbReference>
<evidence type="ECO:0000313" key="7">
    <source>
        <dbReference type="EMBL" id="ANB60700.1"/>
    </source>
</evidence>
<dbReference type="AlphaFoldDB" id="A0A167TGX0"/>
<dbReference type="InterPro" id="IPR036397">
    <property type="entry name" value="RNaseH_sf"/>
</dbReference>
<dbReference type="GO" id="GO:0006310">
    <property type="term" value="P:DNA recombination"/>
    <property type="evidence" value="ECO:0007669"/>
    <property type="project" value="UniProtKB-KW"/>
</dbReference>
<dbReference type="InterPro" id="IPR054353">
    <property type="entry name" value="IstA-like_C"/>
</dbReference>
<dbReference type="EMBL" id="CP015438">
    <property type="protein sequence ID" value="ANB60700.1"/>
    <property type="molecule type" value="Genomic_DNA"/>
</dbReference>
<dbReference type="Gene3D" id="3.30.420.10">
    <property type="entry name" value="Ribonuclease H-like superfamily/Ribonuclease H"/>
    <property type="match status" value="1"/>
</dbReference>
<dbReference type="NCBIfam" id="NF033546">
    <property type="entry name" value="transpos_IS21"/>
    <property type="match status" value="1"/>
</dbReference>
<comment type="similarity">
    <text evidence="1">Belongs to the transposase IS21/IS408/IS1162 family.</text>
</comment>
<evidence type="ECO:0000256" key="1">
    <source>
        <dbReference type="ARBA" id="ARBA00009277"/>
    </source>
</evidence>
<dbReference type="PATRIC" id="fig|294699.3.peg.239"/>
<evidence type="ECO:0000256" key="4">
    <source>
        <dbReference type="ARBA" id="ARBA00023172"/>
    </source>
</evidence>
<dbReference type="PROSITE" id="PS50994">
    <property type="entry name" value="INTEGRASE"/>
    <property type="match status" value="1"/>
</dbReference>
<dbReference type="KEGG" id="aamy:GFC30_258"/>
<dbReference type="InterPro" id="IPR012337">
    <property type="entry name" value="RNaseH-like_sf"/>
</dbReference>
<keyword evidence="8" id="KW-1185">Reference proteome</keyword>
<dbReference type="PANTHER" id="PTHR35004:SF6">
    <property type="entry name" value="TRANSPOSASE"/>
    <property type="match status" value="1"/>
</dbReference>
<dbReference type="SUPFAM" id="SSF53098">
    <property type="entry name" value="Ribonuclease H-like"/>
    <property type="match status" value="1"/>
</dbReference>
<dbReference type="OrthoDB" id="92877at2"/>
<dbReference type="GO" id="GO:0015074">
    <property type="term" value="P:DNA integration"/>
    <property type="evidence" value="ECO:0007669"/>
    <property type="project" value="InterPro"/>
</dbReference>
<dbReference type="Pfam" id="PF22483">
    <property type="entry name" value="Mu-transpos_C_2"/>
    <property type="match status" value="1"/>
</dbReference>
<dbReference type="GO" id="GO:0032196">
    <property type="term" value="P:transposition"/>
    <property type="evidence" value="ECO:0007669"/>
    <property type="project" value="UniProtKB-KW"/>
</dbReference>
<evidence type="ECO:0000256" key="3">
    <source>
        <dbReference type="ARBA" id="ARBA00023125"/>
    </source>
</evidence>
<dbReference type="PANTHER" id="PTHR35004">
    <property type="entry name" value="TRANSPOSASE RV3428C-RELATED"/>
    <property type="match status" value="1"/>
</dbReference>
<dbReference type="GO" id="GO:0003677">
    <property type="term" value="F:DNA binding"/>
    <property type="evidence" value="ECO:0007669"/>
    <property type="project" value="UniProtKB-KW"/>
</dbReference>
<name>A0A167TGX0_9BACL</name>
<sequence>MLRGGSVLRLQGLQAEGKGWRTIARETGHSKNTVKKYLRDGHPVGSKARPKRAKKLDPFIPQIQQWMSEGLFNCVAMKQRLEKMGYTGGVTQIKEYVRPHRPPRQPQAKIRYETKPGQQAQIDWGFCEEVDENGRRHKVAVFVMVLGYSRAMYVEFTRRCDIYSFLRCFIHALEHFGGVPRFALTDHMKTVVIGRNDDGTPKWHPLFEDFVLTVGLTPKLCKVRTPKTKGKVERGVAFVKDNFWPGRRFTGMADLNRQAMAWCQEQDRRIHGTTGERPCDRMNDEELKPLPTPDRLKKFLREERKVSMDGFVSWDGVRYGVPWRYSGRVVTVRQVGAKIEIWSEGVCIAIHDKSDRWGGLVRLKGQYEGLSASQGRVAPKAIAVRVAESDVEKRSLQVYEQLAEASVC</sequence>
<dbReference type="Proteomes" id="UP000076865">
    <property type="component" value="Chromosome"/>
</dbReference>